<organism evidence="1 2">
    <name type="scientific">Adineta ricciae</name>
    <name type="common">Rotifer</name>
    <dbReference type="NCBI Taxonomy" id="249248"/>
    <lineage>
        <taxon>Eukaryota</taxon>
        <taxon>Metazoa</taxon>
        <taxon>Spiralia</taxon>
        <taxon>Gnathifera</taxon>
        <taxon>Rotifera</taxon>
        <taxon>Eurotatoria</taxon>
        <taxon>Bdelloidea</taxon>
        <taxon>Adinetida</taxon>
        <taxon>Adinetidae</taxon>
        <taxon>Adineta</taxon>
    </lineage>
</organism>
<comment type="caution">
    <text evidence="1">The sequence shown here is derived from an EMBL/GenBank/DDBJ whole genome shotgun (WGS) entry which is preliminary data.</text>
</comment>
<dbReference type="Proteomes" id="UP000663828">
    <property type="component" value="Unassembled WGS sequence"/>
</dbReference>
<dbReference type="EMBL" id="CAJNOR010009055">
    <property type="protein sequence ID" value="CAF1640632.1"/>
    <property type="molecule type" value="Genomic_DNA"/>
</dbReference>
<evidence type="ECO:0000313" key="1">
    <source>
        <dbReference type="EMBL" id="CAF1640632.1"/>
    </source>
</evidence>
<proteinExistence type="predicted"/>
<evidence type="ECO:0000313" key="2">
    <source>
        <dbReference type="Proteomes" id="UP000663828"/>
    </source>
</evidence>
<reference evidence="1" key="1">
    <citation type="submission" date="2021-02" db="EMBL/GenBank/DDBJ databases">
        <authorList>
            <person name="Nowell W R."/>
        </authorList>
    </citation>
    <scope>NUCLEOTIDE SEQUENCE</scope>
</reference>
<accession>A0A816DY79</accession>
<dbReference type="AlphaFoldDB" id="A0A816DY79"/>
<gene>
    <name evidence="1" type="ORF">XAT740_LOCUS53251</name>
</gene>
<protein>
    <submittedName>
        <fullName evidence="1">Uncharacterized protein</fullName>
    </submittedName>
</protein>
<keyword evidence="2" id="KW-1185">Reference proteome</keyword>
<sequence>MTVLDIENLFEALLEEASIRPLYVLVYLSLVYFGIPWRNIDLFLKAIGGLAANTCSRWGTDIIEQDLEEFLQDNRGGKHEESFYDTYPELENLAKLYALNGCKRKLASFTCSELDSGVDDEYYKLTGETKTAKELIRSERGCCRDLNRWGCKFDKNTAKPCWADHERPDVVDARTKFLSQDEWTAAVKKHPELLEDDGIQYIVRSASGSIQDNQKVYLTWQKELGIDIPPKVKLEELKRLLNFHEAFKNVSKLEILPSDYGITITFSPKFHCELNLIEGLSAHLKQYIRRRTDQTFPTMLKLIKKSGTNFIEKNVPLKLITRFWRTLIAYERGYSY</sequence>
<name>A0A816DY79_ADIRI</name>